<reference evidence="2" key="1">
    <citation type="submission" date="2019-08" db="EMBL/GenBank/DDBJ databases">
        <authorList>
            <person name="Kucharzyk K."/>
            <person name="Murdoch R.W."/>
            <person name="Higgins S."/>
            <person name="Loffler F."/>
        </authorList>
    </citation>
    <scope>NUCLEOTIDE SEQUENCE</scope>
</reference>
<proteinExistence type="predicted"/>
<organism evidence="2">
    <name type="scientific">bioreactor metagenome</name>
    <dbReference type="NCBI Taxonomy" id="1076179"/>
    <lineage>
        <taxon>unclassified sequences</taxon>
        <taxon>metagenomes</taxon>
        <taxon>ecological metagenomes</taxon>
    </lineage>
</organism>
<comment type="caution">
    <text evidence="2">The sequence shown here is derived from an EMBL/GenBank/DDBJ whole genome shotgun (WGS) entry which is preliminary data.</text>
</comment>
<protein>
    <submittedName>
        <fullName evidence="2">Uncharacterized protein</fullName>
    </submittedName>
</protein>
<gene>
    <name evidence="2" type="ORF">SDC9_96238</name>
</gene>
<accession>A0A645A9X6</accession>
<dbReference type="EMBL" id="VSSQ01012557">
    <property type="protein sequence ID" value="MPM49508.1"/>
    <property type="molecule type" value="Genomic_DNA"/>
</dbReference>
<feature type="region of interest" description="Disordered" evidence="1">
    <location>
        <begin position="51"/>
        <end position="71"/>
    </location>
</feature>
<evidence type="ECO:0000256" key="1">
    <source>
        <dbReference type="SAM" id="MobiDB-lite"/>
    </source>
</evidence>
<evidence type="ECO:0000313" key="2">
    <source>
        <dbReference type="EMBL" id="MPM49508.1"/>
    </source>
</evidence>
<dbReference type="AlphaFoldDB" id="A0A645A9X6"/>
<name>A0A645A9X6_9ZZZZ</name>
<sequence length="71" mass="7166">MTAVSLVCASSRQMAGEQAAPAVCHAHGPVHEDLKLKVGIGILDATDVVQGSLPSQDNPGKAHPMVHAGTG</sequence>